<keyword evidence="7 8" id="KW-0349">Heme</keyword>
<evidence type="ECO:0000256" key="5">
    <source>
        <dbReference type="ARBA" id="ARBA00023002"/>
    </source>
</evidence>
<evidence type="ECO:0000256" key="6">
    <source>
        <dbReference type="ARBA" id="ARBA00023004"/>
    </source>
</evidence>
<dbReference type="InterPro" id="IPR036396">
    <property type="entry name" value="Cyt_P450_sf"/>
</dbReference>
<comment type="cofactor">
    <cofactor evidence="1 7">
        <name>heme</name>
        <dbReference type="ChEBI" id="CHEBI:30413"/>
    </cofactor>
</comment>
<gene>
    <name evidence="9" type="ORF">DFP72DRAFT_807409</name>
</gene>
<name>A0A8H6I5Y9_9AGAR</name>
<dbReference type="PANTHER" id="PTHR24305:SF157">
    <property type="entry name" value="N-ACETYLTRYPTOPHAN 6-HYDROXYLASE IVOC-RELATED"/>
    <property type="match status" value="1"/>
</dbReference>
<dbReference type="InterPro" id="IPR002401">
    <property type="entry name" value="Cyt_P450_E_grp-I"/>
</dbReference>
<keyword evidence="5 8" id="KW-0560">Oxidoreductase</keyword>
<comment type="similarity">
    <text evidence="3 8">Belongs to the cytochrome P450 family.</text>
</comment>
<dbReference type="AlphaFoldDB" id="A0A8H6I5Y9"/>
<evidence type="ECO:0000256" key="1">
    <source>
        <dbReference type="ARBA" id="ARBA00001971"/>
    </source>
</evidence>
<dbReference type="PRINTS" id="PR00385">
    <property type="entry name" value="P450"/>
</dbReference>
<sequence length="466" mass="52215">MTGLGLVASALLVSLATYFIASRLYFHPLSHVPGPPLAALTGYYVTYYDLVKDGHILKHLEQLHEKYGRVVRIGPNKLHFSSLEAYDSIYRDPRFPKEAWFYAAFTVPQSLFGCTDIKAAKERAAIVRPLFSRKKVFQLENVVQQVVNRFVSSLSKRSGTGDIINLYRGFSSVTMEVITTYCFAKAYHIVEYPNFAHPAMTGFQDSNFTVFIMQHFPFMRPVLFNMPAFVRNKFAPAAAGRVLFFQTLEDQITEILANPSSLENGEHETVYHHMLNPRNGVKFEKEALKQHGASLVGAGTETVANTCTMAAFHVLDNKEIGKRLRAELVDAWPELEVPLPLEKLEKLPYLTAVIQEALRLSHGVVSPLPRVVTEDMLIGGVHVPKGTVVGMSQTFVHLNPDIFPNSKKFDPDRWLVKGAGDMANYLVAFSKGQRSCIGVNLAWAELYLILGNLFRKAEGLELFDTV</sequence>
<evidence type="ECO:0000313" key="9">
    <source>
        <dbReference type="EMBL" id="KAF6758502.1"/>
    </source>
</evidence>
<dbReference type="PRINTS" id="PR00463">
    <property type="entry name" value="EP450I"/>
</dbReference>
<dbReference type="OrthoDB" id="1470350at2759"/>
<protein>
    <submittedName>
        <fullName evidence="9">Cytochrome P450</fullName>
    </submittedName>
</protein>
<dbReference type="InterPro" id="IPR050121">
    <property type="entry name" value="Cytochrome_P450_monoxygenase"/>
</dbReference>
<organism evidence="9 10">
    <name type="scientific">Ephemerocybe angulata</name>
    <dbReference type="NCBI Taxonomy" id="980116"/>
    <lineage>
        <taxon>Eukaryota</taxon>
        <taxon>Fungi</taxon>
        <taxon>Dikarya</taxon>
        <taxon>Basidiomycota</taxon>
        <taxon>Agaricomycotina</taxon>
        <taxon>Agaricomycetes</taxon>
        <taxon>Agaricomycetidae</taxon>
        <taxon>Agaricales</taxon>
        <taxon>Agaricineae</taxon>
        <taxon>Psathyrellaceae</taxon>
        <taxon>Ephemerocybe</taxon>
    </lineage>
</organism>
<dbReference type="SUPFAM" id="SSF48264">
    <property type="entry name" value="Cytochrome P450"/>
    <property type="match status" value="1"/>
</dbReference>
<evidence type="ECO:0000313" key="10">
    <source>
        <dbReference type="Proteomes" id="UP000521943"/>
    </source>
</evidence>
<dbReference type="InterPro" id="IPR017972">
    <property type="entry name" value="Cyt_P450_CS"/>
</dbReference>
<evidence type="ECO:0000256" key="7">
    <source>
        <dbReference type="PIRSR" id="PIRSR602401-1"/>
    </source>
</evidence>
<dbReference type="GO" id="GO:0005506">
    <property type="term" value="F:iron ion binding"/>
    <property type="evidence" value="ECO:0007669"/>
    <property type="project" value="InterPro"/>
</dbReference>
<proteinExistence type="inferred from homology"/>
<comment type="pathway">
    <text evidence="2">Secondary metabolite biosynthesis.</text>
</comment>
<evidence type="ECO:0000256" key="8">
    <source>
        <dbReference type="RuleBase" id="RU000461"/>
    </source>
</evidence>
<dbReference type="GO" id="GO:0016705">
    <property type="term" value="F:oxidoreductase activity, acting on paired donors, with incorporation or reduction of molecular oxygen"/>
    <property type="evidence" value="ECO:0007669"/>
    <property type="project" value="InterPro"/>
</dbReference>
<keyword evidence="10" id="KW-1185">Reference proteome</keyword>
<comment type="caution">
    <text evidence="9">The sequence shown here is derived from an EMBL/GenBank/DDBJ whole genome shotgun (WGS) entry which is preliminary data.</text>
</comment>
<dbReference type="EMBL" id="JACGCI010000018">
    <property type="protein sequence ID" value="KAF6758502.1"/>
    <property type="molecule type" value="Genomic_DNA"/>
</dbReference>
<dbReference type="InterPro" id="IPR001128">
    <property type="entry name" value="Cyt_P450"/>
</dbReference>
<dbReference type="Gene3D" id="1.10.630.10">
    <property type="entry name" value="Cytochrome P450"/>
    <property type="match status" value="1"/>
</dbReference>
<accession>A0A8H6I5Y9</accession>
<dbReference type="GO" id="GO:0004497">
    <property type="term" value="F:monooxygenase activity"/>
    <property type="evidence" value="ECO:0007669"/>
    <property type="project" value="UniProtKB-KW"/>
</dbReference>
<feature type="binding site" description="axial binding residue" evidence="7">
    <location>
        <position position="436"/>
    </location>
    <ligand>
        <name>heme</name>
        <dbReference type="ChEBI" id="CHEBI:30413"/>
    </ligand>
    <ligandPart>
        <name>Fe</name>
        <dbReference type="ChEBI" id="CHEBI:18248"/>
    </ligandPart>
</feature>
<evidence type="ECO:0000256" key="4">
    <source>
        <dbReference type="ARBA" id="ARBA00022723"/>
    </source>
</evidence>
<dbReference type="GO" id="GO:0020037">
    <property type="term" value="F:heme binding"/>
    <property type="evidence" value="ECO:0007669"/>
    <property type="project" value="InterPro"/>
</dbReference>
<keyword evidence="4 7" id="KW-0479">Metal-binding</keyword>
<dbReference type="PANTHER" id="PTHR24305">
    <property type="entry name" value="CYTOCHROME P450"/>
    <property type="match status" value="1"/>
</dbReference>
<dbReference type="Pfam" id="PF00067">
    <property type="entry name" value="p450"/>
    <property type="match status" value="1"/>
</dbReference>
<evidence type="ECO:0000256" key="2">
    <source>
        <dbReference type="ARBA" id="ARBA00005179"/>
    </source>
</evidence>
<keyword evidence="6 7" id="KW-0408">Iron</keyword>
<dbReference type="CDD" id="cd11062">
    <property type="entry name" value="CYP58-like"/>
    <property type="match status" value="1"/>
</dbReference>
<dbReference type="PROSITE" id="PS00086">
    <property type="entry name" value="CYTOCHROME_P450"/>
    <property type="match status" value="1"/>
</dbReference>
<keyword evidence="8" id="KW-0503">Monooxygenase</keyword>
<reference evidence="9 10" key="1">
    <citation type="submission" date="2020-07" db="EMBL/GenBank/DDBJ databases">
        <title>Comparative genomics of pyrophilous fungi reveals a link between fire events and developmental genes.</title>
        <authorList>
            <consortium name="DOE Joint Genome Institute"/>
            <person name="Steindorff A.S."/>
            <person name="Carver A."/>
            <person name="Calhoun S."/>
            <person name="Stillman K."/>
            <person name="Liu H."/>
            <person name="Lipzen A."/>
            <person name="Pangilinan J."/>
            <person name="Labutti K."/>
            <person name="Bruns T.D."/>
            <person name="Grigoriev I.V."/>
        </authorList>
    </citation>
    <scope>NUCLEOTIDE SEQUENCE [LARGE SCALE GENOMIC DNA]</scope>
    <source>
        <strain evidence="9 10">CBS 144469</strain>
    </source>
</reference>
<dbReference type="Proteomes" id="UP000521943">
    <property type="component" value="Unassembled WGS sequence"/>
</dbReference>
<evidence type="ECO:0000256" key="3">
    <source>
        <dbReference type="ARBA" id="ARBA00010617"/>
    </source>
</evidence>